<reference evidence="3 4" key="1">
    <citation type="journal article" date="2019" name="Int. J. Syst. Evol. Microbiol.">
        <title>The Global Catalogue of Microorganisms (GCM) 10K type strain sequencing project: providing services to taxonomists for standard genome sequencing and annotation.</title>
        <authorList>
            <consortium name="The Broad Institute Genomics Platform"/>
            <consortium name="The Broad Institute Genome Sequencing Center for Infectious Disease"/>
            <person name="Wu L."/>
            <person name="Ma J."/>
        </authorList>
    </citation>
    <scope>NUCLEOTIDE SEQUENCE [LARGE SCALE GENOMIC DNA]</scope>
    <source>
        <strain evidence="3 4">JCM 16009</strain>
    </source>
</reference>
<feature type="transmembrane region" description="Helical" evidence="2">
    <location>
        <begin position="121"/>
        <end position="141"/>
    </location>
</feature>
<protein>
    <recommendedName>
        <fullName evidence="5">DUF1345 domain-containing protein</fullName>
    </recommendedName>
</protein>
<feature type="region of interest" description="Disordered" evidence="1">
    <location>
        <begin position="1"/>
        <end position="28"/>
    </location>
</feature>
<keyword evidence="2" id="KW-0472">Membrane</keyword>
<dbReference type="EMBL" id="BAAAQK010000015">
    <property type="protein sequence ID" value="GAA1857725.1"/>
    <property type="molecule type" value="Genomic_DNA"/>
</dbReference>
<evidence type="ECO:0000256" key="2">
    <source>
        <dbReference type="SAM" id="Phobius"/>
    </source>
</evidence>
<feature type="transmembrane region" description="Helical" evidence="2">
    <location>
        <begin position="91"/>
        <end position="115"/>
    </location>
</feature>
<organism evidence="3 4">
    <name type="scientific">Pseudonocardia ailaonensis</name>
    <dbReference type="NCBI Taxonomy" id="367279"/>
    <lineage>
        <taxon>Bacteria</taxon>
        <taxon>Bacillati</taxon>
        <taxon>Actinomycetota</taxon>
        <taxon>Actinomycetes</taxon>
        <taxon>Pseudonocardiales</taxon>
        <taxon>Pseudonocardiaceae</taxon>
        <taxon>Pseudonocardia</taxon>
    </lineage>
</organism>
<feature type="transmembrane region" description="Helical" evidence="2">
    <location>
        <begin position="227"/>
        <end position="245"/>
    </location>
</feature>
<keyword evidence="2" id="KW-0812">Transmembrane</keyword>
<dbReference type="Proteomes" id="UP001500449">
    <property type="component" value="Unassembled WGS sequence"/>
</dbReference>
<name>A0ABN2N8K7_9PSEU</name>
<proteinExistence type="predicted"/>
<accession>A0ABN2N8K7</accession>
<gene>
    <name evidence="3" type="ORF">GCM10009836_42360</name>
</gene>
<evidence type="ECO:0000313" key="3">
    <source>
        <dbReference type="EMBL" id="GAA1857725.1"/>
    </source>
</evidence>
<sequence length="246" mass="25967">MRVPGSDPDERSPAHAAGEPRRGGGSEARLPPTAAVVVAIALYALLPDPLQLGPRFGIPALEAALLVALLITDPRRVTNESGLSRRLSLGLALVVVLSNLAVLVLLVVGLVGGQATDPGRLLLAAMQVWTTNVIGFALVYWELDRGGPVARARRRRRDLAPADWRFSQDENDDSVVEVAASASGRSGWVPVFVDYLYLSVTNSSAFSPTDTMPLSSRAKLLMSTQSTAALLITLIIIARAVGAIGS</sequence>
<feature type="compositionally biased region" description="Basic and acidic residues" evidence="1">
    <location>
        <begin position="8"/>
        <end position="24"/>
    </location>
</feature>
<comment type="caution">
    <text evidence="3">The sequence shown here is derived from an EMBL/GenBank/DDBJ whole genome shotgun (WGS) entry which is preliminary data.</text>
</comment>
<evidence type="ECO:0000256" key="1">
    <source>
        <dbReference type="SAM" id="MobiDB-lite"/>
    </source>
</evidence>
<keyword evidence="4" id="KW-1185">Reference proteome</keyword>
<keyword evidence="2" id="KW-1133">Transmembrane helix</keyword>
<evidence type="ECO:0000313" key="4">
    <source>
        <dbReference type="Proteomes" id="UP001500449"/>
    </source>
</evidence>
<evidence type="ECO:0008006" key="5">
    <source>
        <dbReference type="Google" id="ProtNLM"/>
    </source>
</evidence>